<dbReference type="InterPro" id="IPR016024">
    <property type="entry name" value="ARM-type_fold"/>
</dbReference>
<dbReference type="Gene3D" id="1.25.10.10">
    <property type="entry name" value="Leucine-rich Repeat Variant"/>
    <property type="match status" value="1"/>
</dbReference>
<dbReference type="OrthoDB" id="420201at2"/>
<keyword evidence="3" id="KW-1185">Reference proteome</keyword>
<dbReference type="PANTHER" id="PTHR12697:SF37">
    <property type="entry name" value="CONSERVED VIRULENCE FACTOR C"/>
    <property type="match status" value="1"/>
</dbReference>
<sequence>MKIIFIEPTPSPNSMKLHLDETLEPGIRKTYTLDNARSAPSWISQMLNIPGVKSVFHTADFIALDRKGSADWAAILSEVQDQFGQDHVESAWDPEAAEAAGYGEAQVFVQFFRGIPMQIRVKSGAREERISLAQRFVSAVTEVASATLIKERKLSDYGVRYGELADIAREVEQELEAAFPPERLERIKTQAIAHGRSEAEFVEQRRTLGLDEVRERMKDADWHVRYAGLEALQQPGLEALPLLADAVRDPQMQVRRLAVVYLGDLRTPEAMALLYDALRDSSAAVRRTAGDTLSDIGDPAATEPMIAALSDASKLVRWRAARFLYEVGTDDALDALRTAVDDPEFEVGLQARMALERIESGEQAAGTVWQQMAKRDRAIDPNS</sequence>
<evidence type="ECO:0000313" key="3">
    <source>
        <dbReference type="Proteomes" id="UP000253090"/>
    </source>
</evidence>
<keyword evidence="2" id="KW-0456">Lyase</keyword>
<name>A0A369B0I4_9BACL</name>
<dbReference type="InterPro" id="IPR036498">
    <property type="entry name" value="Nfu/NifU_N_sf"/>
</dbReference>
<accession>A0A369B0I4</accession>
<comment type="caution">
    <text evidence="2">The sequence shown here is derived from an EMBL/GenBank/DDBJ whole genome shotgun (WGS) entry which is preliminary data.</text>
</comment>
<dbReference type="RefSeq" id="WP_114499062.1">
    <property type="nucleotide sequence ID" value="NZ_QPJW01000019.1"/>
</dbReference>
<evidence type="ECO:0000259" key="1">
    <source>
        <dbReference type="SMART" id="SM00932"/>
    </source>
</evidence>
<dbReference type="SUPFAM" id="SSF110836">
    <property type="entry name" value="Hypothetical protein SAV1430"/>
    <property type="match status" value="1"/>
</dbReference>
<dbReference type="InterPro" id="IPR025989">
    <property type="entry name" value="Virulence_F_dom"/>
</dbReference>
<dbReference type="InterPro" id="IPR011989">
    <property type="entry name" value="ARM-like"/>
</dbReference>
<feature type="domain" description="Scaffold protein Nfu/NifU N-terminal" evidence="1">
    <location>
        <begin position="4"/>
        <end position="91"/>
    </location>
</feature>
<dbReference type="GO" id="GO:0016829">
    <property type="term" value="F:lyase activity"/>
    <property type="evidence" value="ECO:0007669"/>
    <property type="project" value="UniProtKB-KW"/>
</dbReference>
<dbReference type="Pfam" id="PF03130">
    <property type="entry name" value="HEAT_PBS"/>
    <property type="match status" value="1"/>
</dbReference>
<reference evidence="2 3" key="1">
    <citation type="submission" date="2018-07" db="EMBL/GenBank/DDBJ databases">
        <title>Genomic Encyclopedia of Type Strains, Phase III (KMG-III): the genomes of soil and plant-associated and newly described type strains.</title>
        <authorList>
            <person name="Whitman W."/>
        </authorList>
    </citation>
    <scope>NUCLEOTIDE SEQUENCE [LARGE SCALE GENOMIC DNA]</scope>
    <source>
        <strain evidence="2 3">CECT 8333</strain>
    </source>
</reference>
<dbReference type="Pfam" id="PF08712">
    <property type="entry name" value="Nfu_N"/>
    <property type="match status" value="1"/>
</dbReference>
<dbReference type="InterPro" id="IPR014824">
    <property type="entry name" value="Nfu/NifU_N"/>
</dbReference>
<organism evidence="2 3">
    <name type="scientific">Fontibacillus phaseoli</name>
    <dbReference type="NCBI Taxonomy" id="1416533"/>
    <lineage>
        <taxon>Bacteria</taxon>
        <taxon>Bacillati</taxon>
        <taxon>Bacillota</taxon>
        <taxon>Bacilli</taxon>
        <taxon>Bacillales</taxon>
        <taxon>Paenibacillaceae</taxon>
        <taxon>Fontibacillus</taxon>
    </lineage>
</organism>
<dbReference type="Proteomes" id="UP000253090">
    <property type="component" value="Unassembled WGS sequence"/>
</dbReference>
<dbReference type="SMART" id="SM00932">
    <property type="entry name" value="Nfu_N"/>
    <property type="match status" value="1"/>
</dbReference>
<dbReference type="SMART" id="SM00567">
    <property type="entry name" value="EZ_HEAT"/>
    <property type="match status" value="4"/>
</dbReference>
<dbReference type="AlphaFoldDB" id="A0A369B0I4"/>
<dbReference type="GO" id="GO:0016491">
    <property type="term" value="F:oxidoreductase activity"/>
    <property type="evidence" value="ECO:0007669"/>
    <property type="project" value="TreeGrafter"/>
</dbReference>
<dbReference type="Pfam" id="PF13769">
    <property type="entry name" value="Virulence_fact"/>
    <property type="match status" value="1"/>
</dbReference>
<dbReference type="EMBL" id="QPJW01000019">
    <property type="protein sequence ID" value="RCX13946.1"/>
    <property type="molecule type" value="Genomic_DNA"/>
</dbReference>
<dbReference type="Pfam" id="PF13646">
    <property type="entry name" value="HEAT_2"/>
    <property type="match status" value="1"/>
</dbReference>
<gene>
    <name evidence="2" type="ORF">DFP94_11957</name>
</gene>
<dbReference type="SUPFAM" id="SSF48371">
    <property type="entry name" value="ARM repeat"/>
    <property type="match status" value="1"/>
</dbReference>
<dbReference type="PANTHER" id="PTHR12697">
    <property type="entry name" value="PBS LYASE HEAT-LIKE PROTEIN"/>
    <property type="match status" value="1"/>
</dbReference>
<protein>
    <submittedName>
        <fullName evidence="2">PBS lyase HEAT-like repeat-containing protein</fullName>
    </submittedName>
</protein>
<dbReference type="InterPro" id="IPR004155">
    <property type="entry name" value="PBS_lyase_HEAT"/>
</dbReference>
<evidence type="ECO:0000313" key="2">
    <source>
        <dbReference type="EMBL" id="RCX13946.1"/>
    </source>
</evidence>
<dbReference type="Gene3D" id="3.30.1370.70">
    <property type="entry name" value="Scaffold protein Nfu/NifU, N-terminal domain"/>
    <property type="match status" value="1"/>
</dbReference>
<proteinExistence type="predicted"/>